<dbReference type="InterPro" id="IPR000730">
    <property type="entry name" value="Pr_cel_nuc_antig"/>
</dbReference>
<evidence type="ECO:0000256" key="3">
    <source>
        <dbReference type="ARBA" id="ARBA00023125"/>
    </source>
</evidence>
<proteinExistence type="inferred from homology"/>
<evidence type="ECO:0000256" key="2">
    <source>
        <dbReference type="ARBA" id="ARBA00022705"/>
    </source>
</evidence>
<dbReference type="InterPro" id="IPR046938">
    <property type="entry name" value="DNA_clamp_sf"/>
</dbReference>
<comment type="similarity">
    <text evidence="1 4 5">Belongs to the PCNA family.</text>
</comment>
<organism evidence="9 10">
    <name type="scientific">Ignicoccus pacificus DSM 13166</name>
    <dbReference type="NCBI Taxonomy" id="940294"/>
    <lineage>
        <taxon>Archaea</taxon>
        <taxon>Thermoproteota</taxon>
        <taxon>Thermoprotei</taxon>
        <taxon>Desulfurococcales</taxon>
        <taxon>Desulfurococcaceae</taxon>
        <taxon>Ignicoccus</taxon>
    </lineage>
</organism>
<dbReference type="InterPro" id="IPR022649">
    <property type="entry name" value="Pr_cel_nuc_antig_C"/>
</dbReference>
<evidence type="ECO:0000259" key="7">
    <source>
        <dbReference type="Pfam" id="PF00705"/>
    </source>
</evidence>
<dbReference type="Pfam" id="PF00705">
    <property type="entry name" value="PCNA_N"/>
    <property type="match status" value="1"/>
</dbReference>
<dbReference type="InterPro" id="IPR022648">
    <property type="entry name" value="Pr_cel_nuc_antig_N"/>
</dbReference>
<dbReference type="HAMAP" id="MF_00317">
    <property type="entry name" value="DNApol_clamp_arch"/>
    <property type="match status" value="1"/>
</dbReference>
<feature type="domain" description="Proliferating cell nuclear antigen PCNA C-terminal" evidence="8">
    <location>
        <begin position="123"/>
        <end position="245"/>
    </location>
</feature>
<dbReference type="KEGG" id="ipc:IPA_00750"/>
<comment type="subunit">
    <text evidence="4">Homotrimer. The subunits circularize to form a toroid; DNA passes through its center. Replication factor C (RFC) is required to load the toroid on the DNA.</text>
</comment>
<dbReference type="Proteomes" id="UP001063698">
    <property type="component" value="Chromosome"/>
</dbReference>
<feature type="domain" description="Proliferating cell nuclear antigen PCNA N-terminal" evidence="7">
    <location>
        <begin position="1"/>
        <end position="98"/>
    </location>
</feature>
<evidence type="ECO:0000256" key="6">
    <source>
        <dbReference type="RuleBase" id="RU003673"/>
    </source>
</evidence>
<dbReference type="GO" id="GO:0006275">
    <property type="term" value="P:regulation of DNA replication"/>
    <property type="evidence" value="ECO:0007669"/>
    <property type="project" value="UniProtKB-UniRule"/>
</dbReference>
<evidence type="ECO:0000256" key="5">
    <source>
        <dbReference type="RuleBase" id="RU003671"/>
    </source>
</evidence>
<dbReference type="PANTHER" id="PTHR11352">
    <property type="entry name" value="PROLIFERATING CELL NUCLEAR ANTIGEN"/>
    <property type="match status" value="1"/>
</dbReference>
<dbReference type="NCBIfam" id="TIGR00590">
    <property type="entry name" value="pcna"/>
    <property type="match status" value="1"/>
</dbReference>
<dbReference type="PRINTS" id="PR00339">
    <property type="entry name" value="PCNACYCLIN"/>
</dbReference>
<keyword evidence="2 4" id="KW-0235">DNA replication</keyword>
<dbReference type="EMBL" id="CP006868">
    <property type="protein sequence ID" value="UXD21162.1"/>
    <property type="molecule type" value="Genomic_DNA"/>
</dbReference>
<comment type="function">
    <text evidence="6">Sliding clamp subunit. Responsible for tethering the catalytic subunit of DNA polymerase to DNA during high-speed replication.</text>
</comment>
<protein>
    <recommendedName>
        <fullName evidence="4">DNA polymerase sliding clamp</fullName>
    </recommendedName>
    <alternativeName>
        <fullName evidence="4">Proliferating cell nuclear antigen homolog</fullName>
        <shortName evidence="4">PCNA</shortName>
    </alternativeName>
</protein>
<dbReference type="Pfam" id="PF02747">
    <property type="entry name" value="PCNA_C"/>
    <property type="match status" value="1"/>
</dbReference>
<dbReference type="SUPFAM" id="SSF55979">
    <property type="entry name" value="DNA clamp"/>
    <property type="match status" value="2"/>
</dbReference>
<sequence>MELTFLDARVWKYVISAIAKVVSETTMKINEEGVRIRTMDEAKVVLVDFFIPASDFETYEVEGEIEFGLNLDDLTKVMRRAQKDDTLSIEVGESSYSIIYKGRGIRKFTLPQLDVASESIPEPELEFDVKVELTSDAYRELVKDLEPIADTVTFVAEPSTLRVEATSDLGEAEVIIPQDSGVLLDYEVKSSGEPPKSSYGVEHLAYISTASQVAHKASLEFSNEMPLKVTFSIGEGGWLAYLVAPRLL</sequence>
<dbReference type="Gene3D" id="3.70.10.10">
    <property type="match status" value="1"/>
</dbReference>
<keyword evidence="3 4" id="KW-0238">DNA-binding</keyword>
<dbReference type="CDD" id="cd00577">
    <property type="entry name" value="PCNA"/>
    <property type="match status" value="1"/>
</dbReference>
<comment type="function">
    <text evidence="4">Sliding clamp subunit that acts as a moving platform for DNA processing. Responsible for tethering the catalytic subunit of DNA polymerase and other proteins to DNA during high-speed replication.</text>
</comment>
<dbReference type="AlphaFoldDB" id="A0A977K8X0"/>
<accession>A0A977K8X0</accession>
<dbReference type="GO" id="GO:0003677">
    <property type="term" value="F:DNA binding"/>
    <property type="evidence" value="ECO:0007669"/>
    <property type="project" value="UniProtKB-UniRule"/>
</dbReference>
<keyword evidence="10" id="KW-1185">Reference proteome</keyword>
<dbReference type="GO" id="GO:0030337">
    <property type="term" value="F:DNA polymerase processivity factor activity"/>
    <property type="evidence" value="ECO:0007669"/>
    <property type="project" value="UniProtKB-UniRule"/>
</dbReference>
<dbReference type="GO" id="GO:0006272">
    <property type="term" value="P:leading strand elongation"/>
    <property type="evidence" value="ECO:0007669"/>
    <property type="project" value="TreeGrafter"/>
</dbReference>
<name>A0A977K8X0_9CREN</name>
<evidence type="ECO:0000256" key="4">
    <source>
        <dbReference type="HAMAP-Rule" id="MF_00317"/>
    </source>
</evidence>
<evidence type="ECO:0000313" key="9">
    <source>
        <dbReference type="EMBL" id="UXD21162.1"/>
    </source>
</evidence>
<evidence type="ECO:0000313" key="10">
    <source>
        <dbReference type="Proteomes" id="UP001063698"/>
    </source>
</evidence>
<dbReference type="NCBIfam" id="NF002221">
    <property type="entry name" value="PRK01115.1-4"/>
    <property type="match status" value="1"/>
</dbReference>
<evidence type="ECO:0000256" key="1">
    <source>
        <dbReference type="ARBA" id="ARBA00010462"/>
    </source>
</evidence>
<reference evidence="9" key="1">
    <citation type="submission" date="2013-11" db="EMBL/GenBank/DDBJ databases">
        <title>Comparative genomics of Ignicoccus.</title>
        <authorList>
            <person name="Podar M."/>
        </authorList>
    </citation>
    <scope>NUCLEOTIDE SEQUENCE</scope>
    <source>
        <strain evidence="9">DSM 13166</strain>
    </source>
</reference>
<gene>
    <name evidence="4" type="primary">pcn</name>
    <name evidence="9" type="ORF">IPA_00750</name>
</gene>
<dbReference type="PANTHER" id="PTHR11352:SF0">
    <property type="entry name" value="PROLIFERATING CELL NUCLEAR ANTIGEN"/>
    <property type="match status" value="1"/>
</dbReference>
<evidence type="ECO:0000259" key="8">
    <source>
        <dbReference type="Pfam" id="PF02747"/>
    </source>
</evidence>